<evidence type="ECO:0000313" key="5">
    <source>
        <dbReference type="Proteomes" id="UP000286576"/>
    </source>
</evidence>
<evidence type="ECO:0000313" key="4">
    <source>
        <dbReference type="EMBL" id="RIV85912.1"/>
    </source>
</evidence>
<dbReference type="Pfam" id="PF03524">
    <property type="entry name" value="CagX"/>
    <property type="match status" value="1"/>
</dbReference>
<dbReference type="AlphaFoldDB" id="A0A418NSI8"/>
<dbReference type="InterPro" id="IPR033645">
    <property type="entry name" value="VirB9/CagX/TrbG_C"/>
</dbReference>
<keyword evidence="5" id="KW-1185">Reference proteome</keyword>
<dbReference type="RefSeq" id="WP_119587104.1">
    <property type="nucleotide sequence ID" value="NZ_CAWODQ010000024.1"/>
</dbReference>
<dbReference type="CDD" id="cd06911">
    <property type="entry name" value="VirB9_CagX_TrbG"/>
    <property type="match status" value="1"/>
</dbReference>
<gene>
    <name evidence="4" type="ORF">D2V07_11445</name>
</gene>
<comment type="caution">
    <text evidence="4">The sequence shown here is derived from an EMBL/GenBank/DDBJ whole genome shotgun (WGS) entry which is preliminary data.</text>
</comment>
<keyword evidence="2 3" id="KW-0732">Signal</keyword>
<organism evidence="4 5">
    <name type="scientific">Aurantiacibacter zhengii</name>
    <dbReference type="NCBI Taxonomy" id="2307003"/>
    <lineage>
        <taxon>Bacteria</taxon>
        <taxon>Pseudomonadati</taxon>
        <taxon>Pseudomonadota</taxon>
        <taxon>Alphaproteobacteria</taxon>
        <taxon>Sphingomonadales</taxon>
        <taxon>Erythrobacteraceae</taxon>
        <taxon>Aurantiacibacter</taxon>
    </lineage>
</organism>
<protein>
    <submittedName>
        <fullName evidence="4">Type VI secretion protein</fullName>
    </submittedName>
</protein>
<evidence type="ECO:0000256" key="2">
    <source>
        <dbReference type="ARBA" id="ARBA00022729"/>
    </source>
</evidence>
<evidence type="ECO:0000256" key="1">
    <source>
        <dbReference type="ARBA" id="ARBA00006135"/>
    </source>
</evidence>
<reference evidence="4 5" key="1">
    <citation type="submission" date="2018-08" db="EMBL/GenBank/DDBJ databases">
        <title>Erythrobacter zhengii sp.nov., a bacterium isolated from deep-sea sediment.</title>
        <authorList>
            <person name="Fang C."/>
            <person name="Wu Y.-H."/>
            <person name="Sun C."/>
            <person name="Wang H."/>
            <person name="Cheng H."/>
            <person name="Meng F.-X."/>
            <person name="Wang C.-S."/>
            <person name="Xu X.-W."/>
        </authorList>
    </citation>
    <scope>NUCLEOTIDE SEQUENCE [LARGE SCALE GENOMIC DNA]</scope>
    <source>
        <strain evidence="4 5">V18</strain>
    </source>
</reference>
<accession>A0A418NSI8</accession>
<dbReference type="InterPro" id="IPR038161">
    <property type="entry name" value="VirB9/CagX/TrbG_C_sf"/>
</dbReference>
<proteinExistence type="inferred from homology"/>
<dbReference type="OrthoDB" id="7390264at2"/>
<feature type="signal peptide" evidence="3">
    <location>
        <begin position="1"/>
        <end position="22"/>
    </location>
</feature>
<feature type="chain" id="PRO_5019332976" evidence="3">
    <location>
        <begin position="23"/>
        <end position="263"/>
    </location>
</feature>
<dbReference type="EMBL" id="QXFL01000004">
    <property type="protein sequence ID" value="RIV85912.1"/>
    <property type="molecule type" value="Genomic_DNA"/>
</dbReference>
<comment type="similarity">
    <text evidence="1">Belongs to the TrbG/VirB9 family.</text>
</comment>
<dbReference type="Proteomes" id="UP000286576">
    <property type="component" value="Unassembled WGS sequence"/>
</dbReference>
<dbReference type="Gene3D" id="2.60.40.2500">
    <property type="match status" value="1"/>
</dbReference>
<dbReference type="InterPro" id="IPR010258">
    <property type="entry name" value="Conjugal_tfr_TrbG/VirB9/CagX"/>
</dbReference>
<sequence length="263" mass="28331">MFRESIAAMLLASALLAAPAAAQDPRLVERLYDPTQVVRIEGKVNVQSTIQFGEGEVIENVAIGDSQSWQVTPNRRANLLFVKPLAPRASTNMTVVTNRHTYLFDLVSNPGIRTPLYVLTFSYPIEVEPVEEETQVASANPGVQPNAMEMAAANDDYAVLDPTRLNFEWATSGDRALLPERIYDDGTATFLAWPNGTPMPAILVKDHEGTEGPVNFAVRGDTIVLDVVPSEIILRSGDNAAMLVNEGPVGAANADGTAQEQGA</sequence>
<name>A0A418NSI8_9SPHN</name>
<evidence type="ECO:0000256" key="3">
    <source>
        <dbReference type="SAM" id="SignalP"/>
    </source>
</evidence>